<dbReference type="AlphaFoldDB" id="A0A2I8VKQ2"/>
<dbReference type="RefSeq" id="WP_103426201.1">
    <property type="nucleotide sequence ID" value="NZ_CP026309.1"/>
</dbReference>
<dbReference type="KEGG" id="srub:C2R22_13400"/>
<dbReference type="EMBL" id="CP026309">
    <property type="protein sequence ID" value="AUV82512.1"/>
    <property type="molecule type" value="Genomic_DNA"/>
</dbReference>
<sequence length="320" mass="35054">MDRDPPPTYPPIDLDVALPAGFPAVHEAYRVLRDQKDMVCGAYALTYLLHAYGQTERDGVPVSVDAVAAAAGTTLEPRNEARLAAVREAVAAGEVPPARAGLWYPHDHFAYDLATVEDEGGTSPHGLVVACEAASDGALTAIPVPACRSDDAADAVQLTADRFDDLLEAVCDDTIHAQLILNYNLTQTLAPASLLGHKYNLVALLTRWDDPEYFRRLNWDVGHFTTLAGRLTRGSSDRRYLLIRDSYRSFGWRGYHLQPEAAIHAGLVRADDHRDGGLLLVTPTRDVDDALAWLDSHDLETGAWDNGSAYKPRTRPFDNE</sequence>
<reference evidence="1 2" key="1">
    <citation type="submission" date="2018-01" db="EMBL/GenBank/DDBJ databases">
        <title>Complete genome sequence of Salinigranum rubrum GX10T, an extremely halophilic archaeon isolated from a marine solar saltern.</title>
        <authorList>
            <person name="Han S."/>
        </authorList>
    </citation>
    <scope>NUCLEOTIDE SEQUENCE [LARGE SCALE GENOMIC DNA]</scope>
    <source>
        <strain evidence="1 2">GX10</strain>
    </source>
</reference>
<evidence type="ECO:0000313" key="2">
    <source>
        <dbReference type="Proteomes" id="UP000236584"/>
    </source>
</evidence>
<proteinExistence type="predicted"/>
<dbReference type="Pfam" id="PF21819">
    <property type="entry name" value="DUF6885"/>
    <property type="match status" value="1"/>
</dbReference>
<dbReference type="GeneID" id="35593105"/>
<dbReference type="InterPro" id="IPR049252">
    <property type="entry name" value="DUF6885"/>
</dbReference>
<dbReference type="Proteomes" id="UP000236584">
    <property type="component" value="Chromosome"/>
</dbReference>
<evidence type="ECO:0000313" key="1">
    <source>
        <dbReference type="EMBL" id="AUV82512.1"/>
    </source>
</evidence>
<name>A0A2I8VKQ2_9EURY</name>
<gene>
    <name evidence="1" type="ORF">C2R22_13400</name>
</gene>
<accession>A0A2I8VKQ2</accession>
<dbReference type="OrthoDB" id="351007at2157"/>
<organism evidence="1 2">
    <name type="scientific">Salinigranum rubrum</name>
    <dbReference type="NCBI Taxonomy" id="755307"/>
    <lineage>
        <taxon>Archaea</taxon>
        <taxon>Methanobacteriati</taxon>
        <taxon>Methanobacteriota</taxon>
        <taxon>Stenosarchaea group</taxon>
        <taxon>Halobacteria</taxon>
        <taxon>Halobacteriales</taxon>
        <taxon>Haloferacaceae</taxon>
        <taxon>Salinigranum</taxon>
    </lineage>
</organism>
<protein>
    <submittedName>
        <fullName evidence="1">Uncharacterized protein</fullName>
    </submittedName>
</protein>
<keyword evidence="2" id="KW-1185">Reference proteome</keyword>